<dbReference type="EMBL" id="VFPA01000010">
    <property type="protein sequence ID" value="TQL91093.1"/>
    <property type="molecule type" value="Genomic_DNA"/>
</dbReference>
<dbReference type="PANTHER" id="PTHR43767:SF7">
    <property type="entry name" value="MEDIUM_LONG-CHAIN-FATTY-ACID--COA LIGASE FADD8"/>
    <property type="match status" value="1"/>
</dbReference>
<protein>
    <submittedName>
        <fullName evidence="3">Acyl-CoA synthetase (AMP-forming)/AMP-acid ligase II</fullName>
    </submittedName>
</protein>
<sequence length="542" mass="59241">MSIAPVVRELPGMDRTTRRTPNLAHALARTAIRTPGATAVVFRDLRWTWAELDRRVDALAVALQRRGVRPGSVVLTHAPNCPDMVTVMYAVWRVGAVWAPTNFRLDPDDVVALARHVEPVLFVCHRDYPAHAEALAEVPVWSLGDDPDAGAADGDDVARLVAENDGERPVAYAPRVDDPVWLFFTSGSSGTPKAAVLTHDQMQFVVTNHLCDLMPDLRTEDATLVVAPLSHGAGIHVLGHVARGARIVLLPERRLDPETAWRLVEQERVSTMFTVPTILNRLAQDESAARHDRSSLRYLIYAGAPITGKDLGRDLEALGPVLVQYYGLGEVTGNVTVLPTWMHEPPPAPGEIPPAGIERTGMQISIQDEGGNELPPGERGEICVCGPAVFAGYYANDAANAKVFRDGWFRTGDLGYLDERGMLYITGRDSDMYISGGSNIDPREVEEKVLRHPDVAEVGVVGVPHERWGEVGYAVCVPRAGSRPDPATIEEWCRSNMPGYKAPRRVVLVDALPTSGYGKVTKKLLRALLEERGEWPTEAEAS</sequence>
<organism evidence="3 4">
    <name type="scientific">Pseudonocardia kunmingensis</name>
    <dbReference type="NCBI Taxonomy" id="630975"/>
    <lineage>
        <taxon>Bacteria</taxon>
        <taxon>Bacillati</taxon>
        <taxon>Actinomycetota</taxon>
        <taxon>Actinomycetes</taxon>
        <taxon>Pseudonocardiales</taxon>
        <taxon>Pseudonocardiaceae</taxon>
        <taxon>Pseudonocardia</taxon>
    </lineage>
</organism>
<keyword evidence="4" id="KW-1185">Reference proteome</keyword>
<reference evidence="3 4" key="1">
    <citation type="submission" date="2019-06" db="EMBL/GenBank/DDBJ databases">
        <title>Sequencing the genomes of 1000 actinobacteria strains.</title>
        <authorList>
            <person name="Klenk H.-P."/>
        </authorList>
    </citation>
    <scope>NUCLEOTIDE SEQUENCE [LARGE SCALE GENOMIC DNA]</scope>
    <source>
        <strain evidence="3 4">DSM 45301</strain>
    </source>
</reference>
<dbReference type="GO" id="GO:0016877">
    <property type="term" value="F:ligase activity, forming carbon-sulfur bonds"/>
    <property type="evidence" value="ECO:0007669"/>
    <property type="project" value="UniProtKB-ARBA"/>
</dbReference>
<dbReference type="InterPro" id="IPR025110">
    <property type="entry name" value="AMP-bd_C"/>
</dbReference>
<dbReference type="Proteomes" id="UP000315677">
    <property type="component" value="Unassembled WGS sequence"/>
</dbReference>
<dbReference type="InterPro" id="IPR045851">
    <property type="entry name" value="AMP-bd_C_sf"/>
</dbReference>
<gene>
    <name evidence="3" type="ORF">FB558_8641</name>
</gene>
<dbReference type="Gene3D" id="3.30.300.30">
    <property type="match status" value="1"/>
</dbReference>
<dbReference type="PROSITE" id="PS00455">
    <property type="entry name" value="AMP_BINDING"/>
    <property type="match status" value="1"/>
</dbReference>
<dbReference type="InterPro" id="IPR042099">
    <property type="entry name" value="ANL_N_sf"/>
</dbReference>
<name>A0A543C1Z5_9PSEU</name>
<feature type="domain" description="AMP-dependent synthetase/ligase" evidence="1">
    <location>
        <begin position="28"/>
        <end position="394"/>
    </location>
</feature>
<accession>A0A543C1Z5</accession>
<dbReference type="Pfam" id="PF00501">
    <property type="entry name" value="AMP-binding"/>
    <property type="match status" value="1"/>
</dbReference>
<dbReference type="InterPro" id="IPR000873">
    <property type="entry name" value="AMP-dep_synth/lig_dom"/>
</dbReference>
<evidence type="ECO:0000259" key="2">
    <source>
        <dbReference type="Pfam" id="PF13193"/>
    </source>
</evidence>
<dbReference type="Gene3D" id="3.40.50.12780">
    <property type="entry name" value="N-terminal domain of ligase-like"/>
    <property type="match status" value="1"/>
</dbReference>
<dbReference type="RefSeq" id="WP_246107162.1">
    <property type="nucleotide sequence ID" value="NZ_VFPA01000010.1"/>
</dbReference>
<evidence type="ECO:0000313" key="4">
    <source>
        <dbReference type="Proteomes" id="UP000315677"/>
    </source>
</evidence>
<proteinExistence type="predicted"/>
<dbReference type="InterPro" id="IPR020845">
    <property type="entry name" value="AMP-binding_CS"/>
</dbReference>
<dbReference type="SUPFAM" id="SSF56801">
    <property type="entry name" value="Acetyl-CoA synthetase-like"/>
    <property type="match status" value="1"/>
</dbReference>
<dbReference type="InterPro" id="IPR050237">
    <property type="entry name" value="ATP-dep_AMP-bd_enzyme"/>
</dbReference>
<dbReference type="PANTHER" id="PTHR43767">
    <property type="entry name" value="LONG-CHAIN-FATTY-ACID--COA LIGASE"/>
    <property type="match status" value="1"/>
</dbReference>
<evidence type="ECO:0000259" key="1">
    <source>
        <dbReference type="Pfam" id="PF00501"/>
    </source>
</evidence>
<comment type="caution">
    <text evidence="3">The sequence shown here is derived from an EMBL/GenBank/DDBJ whole genome shotgun (WGS) entry which is preliminary data.</text>
</comment>
<evidence type="ECO:0000313" key="3">
    <source>
        <dbReference type="EMBL" id="TQL91093.1"/>
    </source>
</evidence>
<keyword evidence="3" id="KW-0436">Ligase</keyword>
<dbReference type="AlphaFoldDB" id="A0A543C1Z5"/>
<feature type="domain" description="AMP-binding enzyme C-terminal" evidence="2">
    <location>
        <begin position="444"/>
        <end position="519"/>
    </location>
</feature>
<dbReference type="Pfam" id="PF13193">
    <property type="entry name" value="AMP-binding_C"/>
    <property type="match status" value="1"/>
</dbReference>